<evidence type="ECO:0000256" key="1">
    <source>
        <dbReference type="SAM" id="Phobius"/>
    </source>
</evidence>
<feature type="transmembrane region" description="Helical" evidence="1">
    <location>
        <begin position="28"/>
        <end position="49"/>
    </location>
</feature>
<proteinExistence type="predicted"/>
<accession>A0A428MWT5</accession>
<keyword evidence="1" id="KW-0472">Membrane</keyword>
<feature type="transmembrane region" description="Helical" evidence="1">
    <location>
        <begin position="132"/>
        <end position="151"/>
    </location>
</feature>
<evidence type="ECO:0000313" key="2">
    <source>
        <dbReference type="EMBL" id="RSL30618.1"/>
    </source>
</evidence>
<name>A0A428MWT5_9BACI</name>
<keyword evidence="1" id="KW-1133">Transmembrane helix</keyword>
<dbReference type="Proteomes" id="UP000275076">
    <property type="component" value="Unassembled WGS sequence"/>
</dbReference>
<comment type="caution">
    <text evidence="2">The sequence shown here is derived from an EMBL/GenBank/DDBJ whole genome shotgun (WGS) entry which is preliminary data.</text>
</comment>
<feature type="transmembrane region" description="Helical" evidence="1">
    <location>
        <begin position="69"/>
        <end position="94"/>
    </location>
</feature>
<dbReference type="AlphaFoldDB" id="A0A428MWT5"/>
<keyword evidence="1" id="KW-0812">Transmembrane</keyword>
<organism evidence="2 3">
    <name type="scientific">Salibacterium salarium</name>
    <dbReference type="NCBI Taxonomy" id="284579"/>
    <lineage>
        <taxon>Bacteria</taxon>
        <taxon>Bacillati</taxon>
        <taxon>Bacillota</taxon>
        <taxon>Bacilli</taxon>
        <taxon>Bacillales</taxon>
        <taxon>Bacillaceae</taxon>
    </lineage>
</organism>
<gene>
    <name evidence="2" type="ORF">D7Z54_24975</name>
</gene>
<dbReference type="EMBL" id="RBVX01000034">
    <property type="protein sequence ID" value="RSL30618.1"/>
    <property type="molecule type" value="Genomic_DNA"/>
</dbReference>
<sequence>MLILAVLISDLLLEKVFVIKTAGGQVLSQGYFICVITIVFLALHFFCYFELQKEKNIFQRSFVSYIGKISFALLVLFIIGSMTVFVSLPVFQVISDFRLISYLFIFIGLALLYFTLFGFVRAFITDRHSSEIMTIKITTIGGLILSVIVLLF</sequence>
<reference evidence="2 3" key="1">
    <citation type="submission" date="2018-10" db="EMBL/GenBank/DDBJ databases">
        <title>Draft genome sequence of Bacillus salarius IM0101, isolated from a hypersaline soil in Inner Mongolia, China.</title>
        <authorList>
            <person name="Yamprayoonswat W."/>
            <person name="Boonvisut S."/>
            <person name="Jumpathong W."/>
            <person name="Sittihan S."/>
            <person name="Ruangsuj P."/>
            <person name="Wanthongcharoen S."/>
            <person name="Thongpramul N."/>
            <person name="Pimmason S."/>
            <person name="Yu B."/>
            <person name="Yasawong M."/>
        </authorList>
    </citation>
    <scope>NUCLEOTIDE SEQUENCE [LARGE SCALE GENOMIC DNA]</scope>
    <source>
        <strain evidence="2 3">IM0101</strain>
    </source>
</reference>
<protein>
    <submittedName>
        <fullName evidence="2">Uncharacterized protein</fullName>
    </submittedName>
</protein>
<keyword evidence="3" id="KW-1185">Reference proteome</keyword>
<evidence type="ECO:0000313" key="3">
    <source>
        <dbReference type="Proteomes" id="UP000275076"/>
    </source>
</evidence>
<feature type="transmembrane region" description="Helical" evidence="1">
    <location>
        <begin position="100"/>
        <end position="120"/>
    </location>
</feature>